<keyword evidence="6 7" id="KW-0460">Magnesium</keyword>
<dbReference type="AlphaFoldDB" id="A0A6A7W8Y4"/>
<dbReference type="Proteomes" id="UP000384372">
    <property type="component" value="Unassembled WGS sequence"/>
</dbReference>
<dbReference type="GO" id="GO:0008781">
    <property type="term" value="F:N-acylneuraminate cytidylyltransferase activity"/>
    <property type="evidence" value="ECO:0007669"/>
    <property type="project" value="TreeGrafter"/>
</dbReference>
<dbReference type="FunFam" id="3.40.50.1000:FF:000029">
    <property type="entry name" value="3-deoxy-D-manno-octulosonate 8-phosphate phosphatase KdsC"/>
    <property type="match status" value="1"/>
</dbReference>
<evidence type="ECO:0000313" key="8">
    <source>
        <dbReference type="EMBL" id="MQP10957.1"/>
    </source>
</evidence>
<dbReference type="Pfam" id="PF00702">
    <property type="entry name" value="Hydrolase"/>
    <property type="match status" value="1"/>
</dbReference>
<accession>A0A6A7W8Y4</accession>
<comment type="similarity">
    <text evidence="2">Belongs to the KdsC family.</text>
</comment>
<dbReference type="NCBIfam" id="TIGR01670">
    <property type="entry name" value="KdsC-phosphatas"/>
    <property type="match status" value="1"/>
</dbReference>
<keyword evidence="4 7" id="KW-0479">Metal-binding</keyword>
<feature type="binding site" evidence="7">
    <location>
        <position position="15"/>
    </location>
    <ligand>
        <name>Mg(2+)</name>
        <dbReference type="ChEBI" id="CHEBI:18420"/>
    </ligand>
</feature>
<dbReference type="Gene3D" id="3.40.50.1000">
    <property type="entry name" value="HAD superfamily/HAD-like"/>
    <property type="match status" value="1"/>
</dbReference>
<dbReference type="RefSeq" id="WP_022251429.1">
    <property type="nucleotide sequence ID" value="NZ_JAHOER010000025.1"/>
</dbReference>
<evidence type="ECO:0000256" key="7">
    <source>
        <dbReference type="PIRSR" id="PIRSR006118-2"/>
    </source>
</evidence>
<proteinExistence type="inferred from homology"/>
<comment type="caution">
    <text evidence="8">The sequence shown here is derived from an EMBL/GenBank/DDBJ whole genome shotgun (WGS) entry which is preliminary data.</text>
</comment>
<evidence type="ECO:0000256" key="6">
    <source>
        <dbReference type="ARBA" id="ARBA00022842"/>
    </source>
</evidence>
<name>A0A6A7W8Y4_9BACT</name>
<evidence type="ECO:0000256" key="5">
    <source>
        <dbReference type="ARBA" id="ARBA00022801"/>
    </source>
</evidence>
<protein>
    <submittedName>
        <fullName evidence="8">HAD-IIIA family hydrolase</fullName>
    </submittedName>
</protein>
<dbReference type="PIRSF" id="PIRSF006118">
    <property type="entry name" value="KDO8-P_Ptase"/>
    <property type="match status" value="1"/>
</dbReference>
<evidence type="ECO:0000256" key="2">
    <source>
        <dbReference type="ARBA" id="ARBA00005893"/>
    </source>
</evidence>
<organism evidence="8 9">
    <name type="scientific">Segatella copri</name>
    <dbReference type="NCBI Taxonomy" id="165179"/>
    <lineage>
        <taxon>Bacteria</taxon>
        <taxon>Pseudomonadati</taxon>
        <taxon>Bacteroidota</taxon>
        <taxon>Bacteroidia</taxon>
        <taxon>Bacteroidales</taxon>
        <taxon>Prevotellaceae</taxon>
        <taxon>Segatella</taxon>
    </lineage>
</organism>
<reference evidence="8 9" key="1">
    <citation type="submission" date="2019-09" db="EMBL/GenBank/DDBJ databases">
        <title>Distinct polysaccharide growth profiles of human intestinal Prevotella copri isolates.</title>
        <authorList>
            <person name="Fehlner-Peach H."/>
            <person name="Magnabosco C."/>
            <person name="Raghavan V."/>
            <person name="Scher J.U."/>
            <person name="Tett A."/>
            <person name="Cox L.M."/>
            <person name="Gottsegen C."/>
            <person name="Watters A."/>
            <person name="Wiltshire- Gordon J.D."/>
            <person name="Segata N."/>
            <person name="Bonneau R."/>
            <person name="Littman D.R."/>
        </authorList>
    </citation>
    <scope>NUCLEOTIDE SEQUENCE [LARGE SCALE GENOMIC DNA]</scope>
    <source>
        <strain evidence="9">iAQ1173</strain>
    </source>
</reference>
<sequence>MINYDLTKIKTVIFDVDGVLSRQTITLSAAGEPLRTVNIQDGYSIQLAQKLGLRIAIITGGTTEAVRKRYAGLGVEDIYMGCAVKVTTYKDFLTRYGLQDEEVIYVGDDIPDYEIMRLCGCPCCPADACPDIKGISAYVSSRKGGEGVGRDIIEQVLRAQNKWLADAKAFGW</sequence>
<feature type="binding site" evidence="7">
    <location>
        <position position="17"/>
    </location>
    <ligand>
        <name>substrate</name>
    </ligand>
</feature>
<evidence type="ECO:0000313" key="9">
    <source>
        <dbReference type="Proteomes" id="UP000384372"/>
    </source>
</evidence>
<dbReference type="InterPro" id="IPR010023">
    <property type="entry name" value="KdsC_fam"/>
</dbReference>
<dbReference type="PANTHER" id="PTHR21485">
    <property type="entry name" value="HAD SUPERFAMILY MEMBERS CMAS AND KDSC"/>
    <property type="match status" value="1"/>
</dbReference>
<keyword evidence="5 8" id="KW-0378">Hydrolase</keyword>
<keyword evidence="9" id="KW-1185">Reference proteome</keyword>
<dbReference type="InterPro" id="IPR023214">
    <property type="entry name" value="HAD_sf"/>
</dbReference>
<dbReference type="GO" id="GO:0046872">
    <property type="term" value="F:metal ion binding"/>
    <property type="evidence" value="ECO:0007669"/>
    <property type="project" value="UniProtKB-KW"/>
</dbReference>
<dbReference type="InterPro" id="IPR036412">
    <property type="entry name" value="HAD-like_sf"/>
</dbReference>
<dbReference type="CDD" id="cd01630">
    <property type="entry name" value="HAD_KDO-like"/>
    <property type="match status" value="1"/>
</dbReference>
<dbReference type="SFLD" id="SFLDS00003">
    <property type="entry name" value="Haloacid_Dehalogenase"/>
    <property type="match status" value="1"/>
</dbReference>
<dbReference type="SFLD" id="SFLDG01138">
    <property type="entry name" value="C1.6.2:_Deoxy-d-mannose-octulo"/>
    <property type="match status" value="1"/>
</dbReference>
<dbReference type="SUPFAM" id="SSF56784">
    <property type="entry name" value="HAD-like"/>
    <property type="match status" value="1"/>
</dbReference>
<gene>
    <name evidence="8" type="ORF">F7D20_03040</name>
</gene>
<comment type="cofactor">
    <cofactor evidence="1 7">
        <name>Mg(2+)</name>
        <dbReference type="ChEBI" id="CHEBI:18420"/>
    </cofactor>
</comment>
<dbReference type="PANTHER" id="PTHR21485:SF3">
    <property type="entry name" value="N-ACYLNEURAMINATE CYTIDYLYLTRANSFERASE"/>
    <property type="match status" value="1"/>
</dbReference>
<dbReference type="EMBL" id="VZAD01000027">
    <property type="protein sequence ID" value="MQP10957.1"/>
    <property type="molecule type" value="Genomic_DNA"/>
</dbReference>
<dbReference type="SFLD" id="SFLDG01136">
    <property type="entry name" value="C1.6:_Phosphoserine_Phosphatas"/>
    <property type="match status" value="1"/>
</dbReference>
<comment type="subunit">
    <text evidence="3">Homotetramer.</text>
</comment>
<dbReference type="InterPro" id="IPR050793">
    <property type="entry name" value="CMP-NeuNAc_synthase"/>
</dbReference>
<dbReference type="OrthoDB" id="9805604at2"/>
<feature type="binding site" evidence="7">
    <location>
        <position position="108"/>
    </location>
    <ligand>
        <name>Mg(2+)</name>
        <dbReference type="ChEBI" id="CHEBI:18420"/>
    </ligand>
</feature>
<evidence type="ECO:0000256" key="3">
    <source>
        <dbReference type="ARBA" id="ARBA00011881"/>
    </source>
</evidence>
<evidence type="ECO:0000256" key="4">
    <source>
        <dbReference type="ARBA" id="ARBA00022723"/>
    </source>
</evidence>
<evidence type="ECO:0000256" key="1">
    <source>
        <dbReference type="ARBA" id="ARBA00001946"/>
    </source>
</evidence>
<dbReference type="GO" id="GO:0016788">
    <property type="term" value="F:hydrolase activity, acting on ester bonds"/>
    <property type="evidence" value="ECO:0007669"/>
    <property type="project" value="InterPro"/>
</dbReference>